<accession>A0A8X6PFW9</accession>
<dbReference type="EMBL" id="BMAW01019744">
    <property type="protein sequence ID" value="GFT65062.1"/>
    <property type="molecule type" value="Genomic_DNA"/>
</dbReference>
<proteinExistence type="predicted"/>
<protein>
    <submittedName>
        <fullName evidence="1">Uncharacterized protein</fullName>
    </submittedName>
</protein>
<evidence type="ECO:0000313" key="2">
    <source>
        <dbReference type="Proteomes" id="UP000887013"/>
    </source>
</evidence>
<gene>
    <name evidence="1" type="ORF">NPIL_211781</name>
</gene>
<dbReference type="AlphaFoldDB" id="A0A8X6PFW9"/>
<organism evidence="1 2">
    <name type="scientific">Nephila pilipes</name>
    <name type="common">Giant wood spider</name>
    <name type="synonym">Nephila maculata</name>
    <dbReference type="NCBI Taxonomy" id="299642"/>
    <lineage>
        <taxon>Eukaryota</taxon>
        <taxon>Metazoa</taxon>
        <taxon>Ecdysozoa</taxon>
        <taxon>Arthropoda</taxon>
        <taxon>Chelicerata</taxon>
        <taxon>Arachnida</taxon>
        <taxon>Araneae</taxon>
        <taxon>Araneomorphae</taxon>
        <taxon>Entelegynae</taxon>
        <taxon>Araneoidea</taxon>
        <taxon>Nephilidae</taxon>
        <taxon>Nephila</taxon>
    </lineage>
</organism>
<comment type="caution">
    <text evidence="1">The sequence shown here is derived from an EMBL/GenBank/DDBJ whole genome shotgun (WGS) entry which is preliminary data.</text>
</comment>
<keyword evidence="2" id="KW-1185">Reference proteome</keyword>
<sequence>MGNEILLPRNTDRMVAKRRSQAIWTPRGKVGIRLPALATKLGGDNFGDFGYKKWHHESSMPQLNVVFSVILKNFPFFSLSSFDSIRFQIVASTDFAQEKNKSIFLKQPSISANCRGVLSADLPIYIKPTSAKSFHMVVKSRKKRAHVTFDTD</sequence>
<name>A0A8X6PFW9_NEPPI</name>
<dbReference type="Proteomes" id="UP000887013">
    <property type="component" value="Unassembled WGS sequence"/>
</dbReference>
<evidence type="ECO:0000313" key="1">
    <source>
        <dbReference type="EMBL" id="GFT65062.1"/>
    </source>
</evidence>
<reference evidence="1" key="1">
    <citation type="submission" date="2020-08" db="EMBL/GenBank/DDBJ databases">
        <title>Multicomponent nature underlies the extraordinary mechanical properties of spider dragline silk.</title>
        <authorList>
            <person name="Kono N."/>
            <person name="Nakamura H."/>
            <person name="Mori M."/>
            <person name="Yoshida Y."/>
            <person name="Ohtoshi R."/>
            <person name="Malay A.D."/>
            <person name="Moran D.A.P."/>
            <person name="Tomita M."/>
            <person name="Numata K."/>
            <person name="Arakawa K."/>
        </authorList>
    </citation>
    <scope>NUCLEOTIDE SEQUENCE</scope>
</reference>